<evidence type="ECO:0000313" key="2">
    <source>
        <dbReference type="EMBL" id="THV30780.1"/>
    </source>
</evidence>
<dbReference type="Proteomes" id="UP000305792">
    <property type="component" value="Unassembled WGS sequence"/>
</dbReference>
<dbReference type="InterPro" id="IPR027843">
    <property type="entry name" value="DUF4440"/>
</dbReference>
<evidence type="ECO:0000313" key="3">
    <source>
        <dbReference type="Proteomes" id="UP000305792"/>
    </source>
</evidence>
<dbReference type="OrthoDB" id="2887901at2"/>
<dbReference type="Pfam" id="PF14534">
    <property type="entry name" value="DUF4440"/>
    <property type="match status" value="1"/>
</dbReference>
<gene>
    <name evidence="2" type="ORF">E9998_05200</name>
</gene>
<reference evidence="2 3" key="1">
    <citation type="journal article" date="2018" name="Int. J. Syst. Evol. Microbiol.">
        <title>Glycomyces paridis sp. nov., isolated from the medicinal plant Paris polyphylla.</title>
        <authorList>
            <person name="Fang X.M."/>
            <person name="Bai J.L."/>
            <person name="Su J."/>
            <person name="Zhao L.L."/>
            <person name="Liu H.Y."/>
            <person name="Ma B.P."/>
            <person name="Zhang Y.Q."/>
            <person name="Yu L.Y."/>
        </authorList>
    </citation>
    <scope>NUCLEOTIDE SEQUENCE [LARGE SCALE GENOMIC DNA]</scope>
    <source>
        <strain evidence="2 3">CPCC 204357</strain>
    </source>
</reference>
<dbReference type="NCBIfam" id="TIGR02246">
    <property type="entry name" value="SgcJ/EcaC family oxidoreductase"/>
    <property type="match status" value="1"/>
</dbReference>
<dbReference type="SUPFAM" id="SSF54427">
    <property type="entry name" value="NTF2-like"/>
    <property type="match status" value="1"/>
</dbReference>
<evidence type="ECO:0000259" key="1">
    <source>
        <dbReference type="Pfam" id="PF14534"/>
    </source>
</evidence>
<proteinExistence type="predicted"/>
<dbReference type="EMBL" id="STGX01000003">
    <property type="protein sequence ID" value="THV30780.1"/>
    <property type="molecule type" value="Genomic_DNA"/>
</dbReference>
<dbReference type="InterPro" id="IPR011944">
    <property type="entry name" value="Steroid_delta5-4_isomerase"/>
</dbReference>
<keyword evidence="3" id="KW-1185">Reference proteome</keyword>
<comment type="caution">
    <text evidence="2">The sequence shown here is derived from an EMBL/GenBank/DDBJ whole genome shotgun (WGS) entry which is preliminary data.</text>
</comment>
<dbReference type="RefSeq" id="WP_136528643.1">
    <property type="nucleotide sequence ID" value="NZ_STGX01000003.1"/>
</dbReference>
<dbReference type="Gene3D" id="3.10.450.50">
    <property type="match status" value="1"/>
</dbReference>
<feature type="domain" description="DUF4440" evidence="1">
    <location>
        <begin position="10"/>
        <end position="121"/>
    </location>
</feature>
<dbReference type="AlphaFoldDB" id="A0A4S8PJC6"/>
<accession>A0A4S8PJC6</accession>
<protein>
    <submittedName>
        <fullName evidence="2">SgcJ/EcaC family oxidoreductase</fullName>
    </submittedName>
</protein>
<organism evidence="2 3">
    <name type="scientific">Glycomyces paridis</name>
    <dbReference type="NCBI Taxonomy" id="2126555"/>
    <lineage>
        <taxon>Bacteria</taxon>
        <taxon>Bacillati</taxon>
        <taxon>Actinomycetota</taxon>
        <taxon>Actinomycetes</taxon>
        <taxon>Glycomycetales</taxon>
        <taxon>Glycomycetaceae</taxon>
        <taxon>Glycomyces</taxon>
    </lineage>
</organism>
<sequence>MDTSAPADLVRARIAAAVDAWEAGDGAAYAEAFTADATYVTWIGTVYRGREEIGRAHQVLFDRFLKGSVLVDDIIGIKFLGADTAVVTSRGEVGKGGRRPAKLTKVQTYTLVREDGGDWRIAAFQNTKRKTIMERISFAFAPETAPV</sequence>
<dbReference type="InterPro" id="IPR032710">
    <property type="entry name" value="NTF2-like_dom_sf"/>
</dbReference>
<name>A0A4S8PJC6_9ACTN</name>